<dbReference type="EMBL" id="JBFDAA010000005">
    <property type="protein sequence ID" value="KAL1132341.1"/>
    <property type="molecule type" value="Genomic_DNA"/>
</dbReference>
<evidence type="ECO:0000256" key="1">
    <source>
        <dbReference type="SAM" id="Phobius"/>
    </source>
</evidence>
<feature type="transmembrane region" description="Helical" evidence="1">
    <location>
        <begin position="25"/>
        <end position="43"/>
    </location>
</feature>
<evidence type="ECO:0000313" key="2">
    <source>
        <dbReference type="EMBL" id="KAL1132341.1"/>
    </source>
</evidence>
<keyword evidence="1" id="KW-0472">Membrane</keyword>
<comment type="caution">
    <text evidence="2">The sequence shown here is derived from an EMBL/GenBank/DDBJ whole genome shotgun (WGS) entry which is preliminary data.</text>
</comment>
<protein>
    <submittedName>
        <fullName evidence="2">Uncharacterized protein</fullName>
    </submittedName>
</protein>
<proteinExistence type="predicted"/>
<keyword evidence="1" id="KW-1133">Transmembrane helix</keyword>
<evidence type="ECO:0000313" key="3">
    <source>
        <dbReference type="Proteomes" id="UP001558652"/>
    </source>
</evidence>
<accession>A0ABD0YM56</accession>
<keyword evidence="1" id="KW-0812">Transmembrane</keyword>
<sequence length="116" mass="12591">MWASFALATVFVAGAKFYFDHQGTGLEVLVICTVLVVVMYMLAGCTMSVCRSKVHRPPPPTSEGPPNTPVARLELIQHQAYGQQQAQIEAPPPPYHIAISLPQCITPPPSYEKAVS</sequence>
<dbReference type="Proteomes" id="UP001558652">
    <property type="component" value="Unassembled WGS sequence"/>
</dbReference>
<name>A0ABD0YM56_9HEMI</name>
<organism evidence="2 3">
    <name type="scientific">Ranatra chinensis</name>
    <dbReference type="NCBI Taxonomy" id="642074"/>
    <lineage>
        <taxon>Eukaryota</taxon>
        <taxon>Metazoa</taxon>
        <taxon>Ecdysozoa</taxon>
        <taxon>Arthropoda</taxon>
        <taxon>Hexapoda</taxon>
        <taxon>Insecta</taxon>
        <taxon>Pterygota</taxon>
        <taxon>Neoptera</taxon>
        <taxon>Paraneoptera</taxon>
        <taxon>Hemiptera</taxon>
        <taxon>Heteroptera</taxon>
        <taxon>Panheteroptera</taxon>
        <taxon>Nepomorpha</taxon>
        <taxon>Nepidae</taxon>
        <taxon>Ranatrinae</taxon>
        <taxon>Ranatra</taxon>
    </lineage>
</organism>
<keyword evidence="3" id="KW-1185">Reference proteome</keyword>
<reference evidence="2 3" key="1">
    <citation type="submission" date="2024-07" db="EMBL/GenBank/DDBJ databases">
        <title>Chromosome-level genome assembly of the water stick insect Ranatra chinensis (Heteroptera: Nepidae).</title>
        <authorList>
            <person name="Liu X."/>
        </authorList>
    </citation>
    <scope>NUCLEOTIDE SEQUENCE [LARGE SCALE GENOMIC DNA]</scope>
    <source>
        <strain evidence="2">Cailab_2021Rc</strain>
        <tissue evidence="2">Muscle</tissue>
    </source>
</reference>
<gene>
    <name evidence="2" type="ORF">AAG570_010297</name>
</gene>
<dbReference type="AlphaFoldDB" id="A0ABD0YM56"/>